<accession>A0ABQ0M5F4</accession>
<evidence type="ECO:0000256" key="1">
    <source>
        <dbReference type="SAM" id="MobiDB-lite"/>
    </source>
</evidence>
<proteinExistence type="predicted"/>
<dbReference type="Proteomes" id="UP000815677">
    <property type="component" value="Unassembled WGS sequence"/>
</dbReference>
<dbReference type="EMBL" id="DF849702">
    <property type="protein sequence ID" value="GAT58467.1"/>
    <property type="molecule type" value="Genomic_DNA"/>
</dbReference>
<evidence type="ECO:0000313" key="2">
    <source>
        <dbReference type="EMBL" id="GAT58467.1"/>
    </source>
</evidence>
<reference evidence="2" key="1">
    <citation type="submission" date="2014-09" db="EMBL/GenBank/DDBJ databases">
        <title>Genome sequence of the luminous mushroom Mycena chlorophos for searching fungal bioluminescence genes.</title>
        <authorList>
            <person name="Tanaka Y."/>
            <person name="Kasuga D."/>
            <person name="Oba Y."/>
            <person name="Hase S."/>
            <person name="Sato K."/>
            <person name="Oba Y."/>
            <person name="Sakakibara Y."/>
        </authorList>
    </citation>
    <scope>NUCLEOTIDE SEQUENCE</scope>
</reference>
<sequence length="72" mass="7608">MSHVGHLCIPTTSTISVWRHGGATDGRGPRPIAVTHGVRDPRLPARTQASVADPPGYSNNGLKSVCPSTFEM</sequence>
<name>A0ABQ0M5F4_MYCCL</name>
<gene>
    <name evidence="2" type="ORF">MCHLO_14898</name>
</gene>
<feature type="region of interest" description="Disordered" evidence="1">
    <location>
        <begin position="35"/>
        <end position="72"/>
    </location>
</feature>
<protein>
    <submittedName>
        <fullName evidence="2">Uncharacterized protein</fullName>
    </submittedName>
</protein>
<evidence type="ECO:0000313" key="3">
    <source>
        <dbReference type="Proteomes" id="UP000815677"/>
    </source>
</evidence>
<keyword evidence="3" id="KW-1185">Reference proteome</keyword>
<organism evidence="2 3">
    <name type="scientific">Mycena chlorophos</name>
    <name type="common">Agaric fungus</name>
    <name type="synonym">Agaricus chlorophos</name>
    <dbReference type="NCBI Taxonomy" id="658473"/>
    <lineage>
        <taxon>Eukaryota</taxon>
        <taxon>Fungi</taxon>
        <taxon>Dikarya</taxon>
        <taxon>Basidiomycota</taxon>
        <taxon>Agaricomycotina</taxon>
        <taxon>Agaricomycetes</taxon>
        <taxon>Agaricomycetidae</taxon>
        <taxon>Agaricales</taxon>
        <taxon>Marasmiineae</taxon>
        <taxon>Mycenaceae</taxon>
        <taxon>Mycena</taxon>
    </lineage>
</organism>